<gene>
    <name evidence="1" type="ORF">QGM71_17685</name>
</gene>
<evidence type="ECO:0000313" key="1">
    <source>
        <dbReference type="EMBL" id="MEC5425316.1"/>
    </source>
</evidence>
<dbReference type="PANTHER" id="PTHR38733">
    <property type="entry name" value="PROTEIN MCRC"/>
    <property type="match status" value="1"/>
</dbReference>
<dbReference type="Proteomes" id="UP001335737">
    <property type="component" value="Unassembled WGS sequence"/>
</dbReference>
<evidence type="ECO:0008006" key="3">
    <source>
        <dbReference type="Google" id="ProtNLM"/>
    </source>
</evidence>
<protein>
    <recommendedName>
        <fullName evidence="3">McrBC 5-methylcytosine restriction system component</fullName>
    </recommendedName>
</protein>
<dbReference type="Pfam" id="PF10117">
    <property type="entry name" value="McrBC"/>
    <property type="match status" value="1"/>
</dbReference>
<name>A0ABU6KJ19_9BACI</name>
<comment type="caution">
    <text evidence="1">The sequence shown here is derived from an EMBL/GenBank/DDBJ whole genome shotgun (WGS) entry which is preliminary data.</text>
</comment>
<evidence type="ECO:0000313" key="2">
    <source>
        <dbReference type="Proteomes" id="UP001335737"/>
    </source>
</evidence>
<reference evidence="1 2" key="1">
    <citation type="journal article" date="2024" name="Int. J. Syst. Evol. Microbiol.">
        <title>Virgibacillus tibetensis sp. nov., isolated from salt lake on the Tibetan Plateau of China.</title>
        <authorList>
            <person name="Phurbu D."/>
            <person name="Liu Z.-X."/>
            <person name="Wang R."/>
            <person name="Zheng Y.-Y."/>
            <person name="Liu H.-C."/>
            <person name="Zhou Y.-G."/>
            <person name="Yu Y.-J."/>
            <person name="Li A.-H."/>
        </authorList>
    </citation>
    <scope>NUCLEOTIDE SEQUENCE [LARGE SCALE GENOMIC DNA]</scope>
    <source>
        <strain evidence="1 2">C22-A2</strain>
    </source>
</reference>
<dbReference type="InterPro" id="IPR019292">
    <property type="entry name" value="McrC"/>
</dbReference>
<keyword evidence="2" id="KW-1185">Reference proteome</keyword>
<sequence>MGEIQQLYLYFREVRLIKLNSKVFNDAKIHRSNSHYGFLIDICRFLHESLLMNEDESGEKFINFEQDAKAMAYLYEDFVRNFYKKELPEGIVKRENIYWNAEGEDLSYLPRMETDISIELFDRKIIMDTKYYQNATSTRLKSGNEKLISSNLYE</sequence>
<organism evidence="1 2">
    <name type="scientific">Virgibacillus tibetensis</name>
    <dbReference type="NCBI Taxonomy" id="3042313"/>
    <lineage>
        <taxon>Bacteria</taxon>
        <taxon>Bacillati</taxon>
        <taxon>Bacillota</taxon>
        <taxon>Bacilli</taxon>
        <taxon>Bacillales</taxon>
        <taxon>Bacillaceae</taxon>
        <taxon>Virgibacillus</taxon>
    </lineage>
</organism>
<dbReference type="PANTHER" id="PTHR38733:SF1">
    <property type="entry name" value="TYPE IV METHYL-DIRECTED RESTRICTION ENZYME ECOKMCRBC"/>
    <property type="match status" value="1"/>
</dbReference>
<dbReference type="RefSeq" id="WP_327608865.1">
    <property type="nucleotide sequence ID" value="NZ_JARZFX010000012.1"/>
</dbReference>
<proteinExistence type="predicted"/>
<dbReference type="EMBL" id="JARZFX010000012">
    <property type="protein sequence ID" value="MEC5425316.1"/>
    <property type="molecule type" value="Genomic_DNA"/>
</dbReference>
<accession>A0ABU6KJ19</accession>